<dbReference type="GO" id="GO:0000139">
    <property type="term" value="C:Golgi membrane"/>
    <property type="evidence" value="ECO:0007669"/>
    <property type="project" value="TreeGrafter"/>
</dbReference>
<gene>
    <name evidence="9" type="ORF">PhCBS80983_g02880</name>
</gene>
<keyword evidence="3 8" id="KW-0812">Transmembrane</keyword>
<name>A0A507E695_9FUNG</name>
<dbReference type="STRING" id="109895.A0A507E695"/>
<proteinExistence type="inferred from homology"/>
<evidence type="ECO:0000256" key="6">
    <source>
        <dbReference type="ARBA" id="ARBA00023136"/>
    </source>
</evidence>
<dbReference type="InterPro" id="IPR013880">
    <property type="entry name" value="Yos1"/>
</dbReference>
<dbReference type="Pfam" id="PF08571">
    <property type="entry name" value="Yos1"/>
    <property type="match status" value="1"/>
</dbReference>
<dbReference type="GO" id="GO:0006888">
    <property type="term" value="P:endoplasmic reticulum to Golgi vesicle-mediated transport"/>
    <property type="evidence" value="ECO:0007669"/>
    <property type="project" value="TreeGrafter"/>
</dbReference>
<comment type="caution">
    <text evidence="9">The sequence shown here is derived from an EMBL/GenBank/DDBJ whole genome shotgun (WGS) entry which is preliminary data.</text>
</comment>
<evidence type="ECO:0000256" key="2">
    <source>
        <dbReference type="ARBA" id="ARBA00022448"/>
    </source>
</evidence>
<evidence type="ECO:0000256" key="3">
    <source>
        <dbReference type="ARBA" id="ARBA00022692"/>
    </source>
</evidence>
<reference evidence="9 10" key="1">
    <citation type="journal article" date="2019" name="Sci. Rep.">
        <title>Comparative genomics of chytrid fungi reveal insights into the obligate biotrophic and pathogenic lifestyle of Synchytrium endobioticum.</title>
        <authorList>
            <person name="van de Vossenberg B.T.L.H."/>
            <person name="Warris S."/>
            <person name="Nguyen H.D.T."/>
            <person name="van Gent-Pelzer M.P.E."/>
            <person name="Joly D.L."/>
            <person name="van de Geest H.C."/>
            <person name="Bonants P.J.M."/>
            <person name="Smith D.S."/>
            <person name="Levesque C.A."/>
            <person name="van der Lee T.A.J."/>
        </authorList>
    </citation>
    <scope>NUCLEOTIDE SEQUENCE [LARGE SCALE GENOMIC DNA]</scope>
    <source>
        <strain evidence="9 10">CBS 809.83</strain>
    </source>
</reference>
<sequence>MAFMLSLGTLFYVGLLFINAIAVLHEERFLARSKSTEAHMNKGTLAEDYREELVGLGPSSSQGFGDQSATVKYKVINLISAIRTLLRFPLVAINIVVIAYELIFG</sequence>
<evidence type="ECO:0000256" key="7">
    <source>
        <dbReference type="ARBA" id="ARBA00024203"/>
    </source>
</evidence>
<evidence type="ECO:0000256" key="4">
    <source>
        <dbReference type="ARBA" id="ARBA00022927"/>
    </source>
</evidence>
<comment type="subcellular location">
    <subcellularLocation>
        <location evidence="1">Membrane</location>
    </subcellularLocation>
</comment>
<dbReference type="Proteomes" id="UP000318582">
    <property type="component" value="Unassembled WGS sequence"/>
</dbReference>
<evidence type="ECO:0000256" key="1">
    <source>
        <dbReference type="ARBA" id="ARBA00004370"/>
    </source>
</evidence>
<feature type="transmembrane region" description="Helical" evidence="8">
    <location>
        <begin position="84"/>
        <end position="103"/>
    </location>
</feature>
<feature type="transmembrane region" description="Helical" evidence="8">
    <location>
        <begin position="6"/>
        <end position="24"/>
    </location>
</feature>
<evidence type="ECO:0008006" key="11">
    <source>
        <dbReference type="Google" id="ProtNLM"/>
    </source>
</evidence>
<dbReference type="GO" id="GO:0015031">
    <property type="term" value="P:protein transport"/>
    <property type="evidence" value="ECO:0007669"/>
    <property type="project" value="UniProtKB-KW"/>
</dbReference>
<dbReference type="AlphaFoldDB" id="A0A507E695"/>
<comment type="similarity">
    <text evidence="7">Belongs to the YOS1 family.</text>
</comment>
<accession>A0A507E695</accession>
<dbReference type="GO" id="GO:0030134">
    <property type="term" value="C:COPII-coated ER to Golgi transport vesicle"/>
    <property type="evidence" value="ECO:0007669"/>
    <property type="project" value="TreeGrafter"/>
</dbReference>
<dbReference type="GO" id="GO:0005789">
    <property type="term" value="C:endoplasmic reticulum membrane"/>
    <property type="evidence" value="ECO:0007669"/>
    <property type="project" value="TreeGrafter"/>
</dbReference>
<keyword evidence="2" id="KW-0813">Transport</keyword>
<keyword evidence="6 8" id="KW-0472">Membrane</keyword>
<protein>
    <recommendedName>
        <fullName evidence="11">Yos1-like protein</fullName>
    </recommendedName>
</protein>
<evidence type="ECO:0000256" key="5">
    <source>
        <dbReference type="ARBA" id="ARBA00022989"/>
    </source>
</evidence>
<dbReference type="EMBL" id="QEAQ01000032">
    <property type="protein sequence ID" value="TPX58815.1"/>
    <property type="molecule type" value="Genomic_DNA"/>
</dbReference>
<evidence type="ECO:0000313" key="9">
    <source>
        <dbReference type="EMBL" id="TPX58815.1"/>
    </source>
</evidence>
<evidence type="ECO:0000313" key="10">
    <source>
        <dbReference type="Proteomes" id="UP000318582"/>
    </source>
</evidence>
<keyword evidence="4" id="KW-0653">Protein transport</keyword>
<dbReference type="PANTHER" id="PTHR15858:SF0">
    <property type="entry name" value="IMMEDIATE EARLY RESPONSE 3-INTERACTING PROTEIN 1"/>
    <property type="match status" value="1"/>
</dbReference>
<dbReference type="PANTHER" id="PTHR15858">
    <property type="entry name" value="IMMEDIATE EARLY RESPONSE 3-INTERACTING PROTEIN 1"/>
    <property type="match status" value="1"/>
</dbReference>
<keyword evidence="5 8" id="KW-1133">Transmembrane helix</keyword>
<evidence type="ECO:0000256" key="8">
    <source>
        <dbReference type="SAM" id="Phobius"/>
    </source>
</evidence>
<organism evidence="9 10">
    <name type="scientific">Powellomyces hirtus</name>
    <dbReference type="NCBI Taxonomy" id="109895"/>
    <lineage>
        <taxon>Eukaryota</taxon>
        <taxon>Fungi</taxon>
        <taxon>Fungi incertae sedis</taxon>
        <taxon>Chytridiomycota</taxon>
        <taxon>Chytridiomycota incertae sedis</taxon>
        <taxon>Chytridiomycetes</taxon>
        <taxon>Spizellomycetales</taxon>
        <taxon>Powellomycetaceae</taxon>
        <taxon>Powellomyces</taxon>
    </lineage>
</organism>
<keyword evidence="10" id="KW-1185">Reference proteome</keyword>